<evidence type="ECO:0000256" key="1">
    <source>
        <dbReference type="SAM" id="MobiDB-lite"/>
    </source>
</evidence>
<evidence type="ECO:0008006" key="5">
    <source>
        <dbReference type="Google" id="ProtNLM"/>
    </source>
</evidence>
<sequence length="100" mass="11180">MFRVWYTIVWLWFILGNSQSRDHESQHWLPQLPVGASGLDGFHKLKAKRKKTHLGHSKASAGEGFGGGSPLQTVDPRAPVLEAGVQTPKAWLSVPSQWRH</sequence>
<keyword evidence="4" id="KW-1185">Reference proteome</keyword>
<gene>
    <name evidence="3" type="ORF">K443DRAFT_152770</name>
</gene>
<protein>
    <recommendedName>
        <fullName evidence="5">Secreted protein</fullName>
    </recommendedName>
</protein>
<keyword evidence="2" id="KW-0732">Signal</keyword>
<feature type="signal peptide" evidence="2">
    <location>
        <begin position="1"/>
        <end position="20"/>
    </location>
</feature>
<evidence type="ECO:0000256" key="2">
    <source>
        <dbReference type="SAM" id="SignalP"/>
    </source>
</evidence>
<reference evidence="4" key="2">
    <citation type="submission" date="2015-01" db="EMBL/GenBank/DDBJ databases">
        <title>Evolutionary Origins and Diversification of the Mycorrhizal Mutualists.</title>
        <authorList>
            <consortium name="DOE Joint Genome Institute"/>
            <consortium name="Mycorrhizal Genomics Consortium"/>
            <person name="Kohler A."/>
            <person name="Kuo A."/>
            <person name="Nagy L.G."/>
            <person name="Floudas D."/>
            <person name="Copeland A."/>
            <person name="Barry K.W."/>
            <person name="Cichocki N."/>
            <person name="Veneault-Fourrey C."/>
            <person name="LaButti K."/>
            <person name="Lindquist E.A."/>
            <person name="Lipzen A."/>
            <person name="Lundell T."/>
            <person name="Morin E."/>
            <person name="Murat C."/>
            <person name="Riley R."/>
            <person name="Ohm R."/>
            <person name="Sun H."/>
            <person name="Tunlid A."/>
            <person name="Henrissat B."/>
            <person name="Grigoriev I.V."/>
            <person name="Hibbett D.S."/>
            <person name="Martin F."/>
        </authorList>
    </citation>
    <scope>NUCLEOTIDE SEQUENCE [LARGE SCALE GENOMIC DNA]</scope>
    <source>
        <strain evidence="4">LaAM-08-1</strain>
    </source>
</reference>
<dbReference type="Proteomes" id="UP000054477">
    <property type="component" value="Unassembled WGS sequence"/>
</dbReference>
<evidence type="ECO:0000313" key="4">
    <source>
        <dbReference type="Proteomes" id="UP000054477"/>
    </source>
</evidence>
<feature type="region of interest" description="Disordered" evidence="1">
    <location>
        <begin position="53"/>
        <end position="73"/>
    </location>
</feature>
<reference evidence="3 4" key="1">
    <citation type="submission" date="2014-04" db="EMBL/GenBank/DDBJ databases">
        <authorList>
            <consortium name="DOE Joint Genome Institute"/>
            <person name="Kuo A."/>
            <person name="Kohler A."/>
            <person name="Nagy L.G."/>
            <person name="Floudas D."/>
            <person name="Copeland A."/>
            <person name="Barry K.W."/>
            <person name="Cichocki N."/>
            <person name="Veneault-Fourrey C."/>
            <person name="LaButti K."/>
            <person name="Lindquist E.A."/>
            <person name="Lipzen A."/>
            <person name="Lundell T."/>
            <person name="Morin E."/>
            <person name="Murat C."/>
            <person name="Sun H."/>
            <person name="Tunlid A."/>
            <person name="Henrissat B."/>
            <person name="Grigoriev I.V."/>
            <person name="Hibbett D.S."/>
            <person name="Martin F."/>
            <person name="Nordberg H.P."/>
            <person name="Cantor M.N."/>
            <person name="Hua S.X."/>
        </authorList>
    </citation>
    <scope>NUCLEOTIDE SEQUENCE [LARGE SCALE GENOMIC DNA]</scope>
    <source>
        <strain evidence="3 4">LaAM-08-1</strain>
    </source>
</reference>
<feature type="chain" id="PRO_5002206066" description="Secreted protein" evidence="2">
    <location>
        <begin position="21"/>
        <end position="100"/>
    </location>
</feature>
<name>A0A0C9XS90_9AGAR</name>
<dbReference type="EMBL" id="KN838545">
    <property type="protein sequence ID" value="KIK07851.1"/>
    <property type="molecule type" value="Genomic_DNA"/>
</dbReference>
<dbReference type="HOGENOM" id="CLU_2306565_0_0_1"/>
<proteinExistence type="predicted"/>
<organism evidence="3 4">
    <name type="scientific">Laccaria amethystina LaAM-08-1</name>
    <dbReference type="NCBI Taxonomy" id="1095629"/>
    <lineage>
        <taxon>Eukaryota</taxon>
        <taxon>Fungi</taxon>
        <taxon>Dikarya</taxon>
        <taxon>Basidiomycota</taxon>
        <taxon>Agaricomycotina</taxon>
        <taxon>Agaricomycetes</taxon>
        <taxon>Agaricomycetidae</taxon>
        <taxon>Agaricales</taxon>
        <taxon>Agaricineae</taxon>
        <taxon>Hydnangiaceae</taxon>
        <taxon>Laccaria</taxon>
    </lineage>
</organism>
<accession>A0A0C9XS90</accession>
<evidence type="ECO:0000313" key="3">
    <source>
        <dbReference type="EMBL" id="KIK07851.1"/>
    </source>
</evidence>
<dbReference type="AlphaFoldDB" id="A0A0C9XS90"/>